<feature type="domain" description="Nitroreductase" evidence="1">
    <location>
        <begin position="20"/>
        <end position="186"/>
    </location>
</feature>
<organism evidence="2 3">
    <name type="scientific">Tistrella mobilis</name>
    <dbReference type="NCBI Taxonomy" id="171437"/>
    <lineage>
        <taxon>Bacteria</taxon>
        <taxon>Pseudomonadati</taxon>
        <taxon>Pseudomonadota</taxon>
        <taxon>Alphaproteobacteria</taxon>
        <taxon>Geminicoccales</taxon>
        <taxon>Geminicoccaceae</taxon>
        <taxon>Tistrella</taxon>
    </lineage>
</organism>
<name>A0A162KE83_9PROT</name>
<dbReference type="InterPro" id="IPR012825">
    <property type="entry name" value="BluB"/>
</dbReference>
<dbReference type="Gene3D" id="3.40.109.10">
    <property type="entry name" value="NADH Oxidase"/>
    <property type="match status" value="1"/>
</dbReference>
<dbReference type="AlphaFoldDB" id="A0A162KE83"/>
<dbReference type="InterPro" id="IPR029479">
    <property type="entry name" value="Nitroreductase"/>
</dbReference>
<comment type="caution">
    <text evidence="2">The sequence shown here is derived from an EMBL/GenBank/DDBJ whole genome shotgun (WGS) entry which is preliminary data.</text>
</comment>
<accession>A0A162KE83</accession>
<dbReference type="RefSeq" id="WP_062767055.1">
    <property type="nucleotide sequence ID" value="NZ_CP121045.1"/>
</dbReference>
<dbReference type="GeneID" id="97240795"/>
<protein>
    <submittedName>
        <fullName evidence="2">5,6-dimethylbenzimidazole synthase</fullName>
    </submittedName>
</protein>
<dbReference type="NCBIfam" id="TIGR02476">
    <property type="entry name" value="BluB"/>
    <property type="match status" value="1"/>
</dbReference>
<evidence type="ECO:0000313" key="3">
    <source>
        <dbReference type="Proteomes" id="UP000075787"/>
    </source>
</evidence>
<dbReference type="PANTHER" id="PTHR23026">
    <property type="entry name" value="NADPH NITROREDUCTASE"/>
    <property type="match status" value="1"/>
</dbReference>
<evidence type="ECO:0000259" key="1">
    <source>
        <dbReference type="Pfam" id="PF00881"/>
    </source>
</evidence>
<dbReference type="EMBL" id="LPZR01000183">
    <property type="protein sequence ID" value="KYO51061.1"/>
    <property type="molecule type" value="Genomic_DNA"/>
</dbReference>
<dbReference type="InterPro" id="IPR000415">
    <property type="entry name" value="Nitroreductase-like"/>
</dbReference>
<proteinExistence type="predicted"/>
<dbReference type="OrthoDB" id="9773807at2"/>
<evidence type="ECO:0000313" key="2">
    <source>
        <dbReference type="EMBL" id="KYO51061.1"/>
    </source>
</evidence>
<dbReference type="SUPFAM" id="SSF55469">
    <property type="entry name" value="FMN-dependent nitroreductase-like"/>
    <property type="match status" value="1"/>
</dbReference>
<dbReference type="Proteomes" id="UP000075787">
    <property type="component" value="Unassembled WGS sequence"/>
</dbReference>
<dbReference type="PANTHER" id="PTHR23026:SF123">
    <property type="entry name" value="NAD(P)H NITROREDUCTASE RV3131-RELATED"/>
    <property type="match status" value="1"/>
</dbReference>
<sequence length="214" mass="23831">MASAAPVFDPDFQAMLETLLRWRRDVRRFRTDPLPEELIDRLLDLACLAPSVGNSQPWRFVRVDTPALRAAIRAEVLKANEAAATAQADPRRAAYRALKLEGLDKAPLQLAVFAVTDPEQGHGLGRRTMPETVAYSAVLAIHTLWLAARAHDVGLGWVSILDPAPVVQLLDVPAGWGFIGYLCLGRAADQQEVPELERQGWQDRRPDCRQVLRR</sequence>
<dbReference type="Pfam" id="PF00881">
    <property type="entry name" value="Nitroreductase"/>
    <property type="match status" value="1"/>
</dbReference>
<dbReference type="GO" id="GO:0016491">
    <property type="term" value="F:oxidoreductase activity"/>
    <property type="evidence" value="ECO:0007669"/>
    <property type="project" value="InterPro"/>
</dbReference>
<gene>
    <name evidence="2" type="ORF">AUP44_10470</name>
</gene>
<reference evidence="2 3" key="1">
    <citation type="submission" date="2015-12" db="EMBL/GenBank/DDBJ databases">
        <title>Genome sequence of Tistrella mobilis MCCC 1A02139.</title>
        <authorList>
            <person name="Lu L."/>
            <person name="Lai Q."/>
            <person name="Shao Z."/>
            <person name="Qian P."/>
        </authorList>
    </citation>
    <scope>NUCLEOTIDE SEQUENCE [LARGE SCALE GENOMIC DNA]</scope>
    <source>
        <strain evidence="2 3">MCCC 1A02139</strain>
    </source>
</reference>
<dbReference type="InterPro" id="IPR050627">
    <property type="entry name" value="Nitroreductase/BluB"/>
</dbReference>